<sequence length="245" mass="27487">MNDGFQFLDIIFLAMLAGFIALRLRSVLGRRTGHERPPEEASRRYTGAPKDDSKAPEKDPVKDRDYGMDVEPDAKPVVMTQNTTDYRMVLSPSSPAFDGVEDIRRRDPGFSPSQFAAGARAAYDMILTGFWDGKTAEFRPYVSDEVFAQFEAAIRMRKTEGQTLRNKLDRVSRVEFADASLNGTVASISMLFVSDAILTTLDREDRIIAGDPSDPVEVNDQWTFERDLRGNDPNWILVATHSVMP</sequence>
<dbReference type="InterPro" id="IPR007379">
    <property type="entry name" value="Tim44-like_dom"/>
</dbReference>
<name>A0A9X3TV63_9PROT</name>
<dbReference type="SMART" id="SM00978">
    <property type="entry name" value="Tim44"/>
    <property type="match status" value="1"/>
</dbReference>
<dbReference type="Pfam" id="PF04280">
    <property type="entry name" value="Tim44"/>
    <property type="match status" value="1"/>
</dbReference>
<dbReference type="AlphaFoldDB" id="A0A9X3TV63"/>
<dbReference type="EMBL" id="JANWOI010000001">
    <property type="protein sequence ID" value="MDA5192371.1"/>
    <property type="molecule type" value="Genomic_DNA"/>
</dbReference>
<evidence type="ECO:0000256" key="5">
    <source>
        <dbReference type="SAM" id="MobiDB-lite"/>
    </source>
</evidence>
<feature type="domain" description="Tim44-like" evidence="7">
    <location>
        <begin position="96"/>
        <end position="242"/>
    </location>
</feature>
<reference evidence="8" key="1">
    <citation type="submission" date="2022-08" db="EMBL/GenBank/DDBJ databases">
        <authorList>
            <person name="Vandamme P."/>
            <person name="Hettiarachchi A."/>
            <person name="Peeters C."/>
            <person name="Cnockaert M."/>
            <person name="Carlier A."/>
        </authorList>
    </citation>
    <scope>NUCLEOTIDE SEQUENCE</scope>
    <source>
        <strain evidence="8">LMG 31809</strain>
    </source>
</reference>
<keyword evidence="4 6" id="KW-0472">Membrane</keyword>
<keyword evidence="6" id="KW-0812">Transmembrane</keyword>
<protein>
    <submittedName>
        <fullName evidence="8">Tim44/TimA family putative adaptor protein</fullName>
    </submittedName>
</protein>
<evidence type="ECO:0000313" key="9">
    <source>
        <dbReference type="Proteomes" id="UP001141619"/>
    </source>
</evidence>
<evidence type="ECO:0000256" key="4">
    <source>
        <dbReference type="ARBA" id="ARBA00023136"/>
    </source>
</evidence>
<gene>
    <name evidence="8" type="ORF">NYP16_00160</name>
</gene>
<keyword evidence="9" id="KW-1185">Reference proteome</keyword>
<dbReference type="GO" id="GO:0016020">
    <property type="term" value="C:membrane"/>
    <property type="evidence" value="ECO:0007669"/>
    <property type="project" value="UniProtKB-SubCell"/>
</dbReference>
<comment type="similarity">
    <text evidence="2">Belongs to the Tim44 family.</text>
</comment>
<evidence type="ECO:0000256" key="1">
    <source>
        <dbReference type="ARBA" id="ARBA00004370"/>
    </source>
</evidence>
<dbReference type="PANTHER" id="PTHR10721:SF1">
    <property type="entry name" value="MITOCHONDRIAL IMPORT INNER MEMBRANE TRANSLOCASE SUBUNIT TIM44"/>
    <property type="match status" value="1"/>
</dbReference>
<dbReference type="SUPFAM" id="SSF54427">
    <property type="entry name" value="NTF2-like"/>
    <property type="match status" value="1"/>
</dbReference>
<evidence type="ECO:0000256" key="3">
    <source>
        <dbReference type="ARBA" id="ARBA00022946"/>
    </source>
</evidence>
<organism evidence="8 9">
    <name type="scientific">Govanella unica</name>
    <dbReference type="NCBI Taxonomy" id="2975056"/>
    <lineage>
        <taxon>Bacteria</taxon>
        <taxon>Pseudomonadati</taxon>
        <taxon>Pseudomonadota</taxon>
        <taxon>Alphaproteobacteria</taxon>
        <taxon>Emcibacterales</taxon>
        <taxon>Govanellaceae</taxon>
        <taxon>Govanella</taxon>
    </lineage>
</organism>
<dbReference type="Gene3D" id="3.10.450.240">
    <property type="match status" value="1"/>
</dbReference>
<dbReference type="InterPro" id="IPR032710">
    <property type="entry name" value="NTF2-like_dom_sf"/>
</dbReference>
<dbReference type="GO" id="GO:0030150">
    <property type="term" value="P:protein import into mitochondrial matrix"/>
    <property type="evidence" value="ECO:0007669"/>
    <property type="project" value="TreeGrafter"/>
</dbReference>
<reference evidence="8" key="2">
    <citation type="journal article" date="2023" name="Syst. Appl. Microbiol.">
        <title>Govania unica gen. nov., sp. nov., a rare biosphere bacterium that represents a novel family in the class Alphaproteobacteria.</title>
        <authorList>
            <person name="Vandamme P."/>
            <person name="Peeters C."/>
            <person name="Hettiarachchi A."/>
            <person name="Cnockaert M."/>
            <person name="Carlier A."/>
        </authorList>
    </citation>
    <scope>NUCLEOTIDE SEQUENCE</scope>
    <source>
        <strain evidence="8">LMG 31809</strain>
    </source>
</reference>
<dbReference type="RefSeq" id="WP_274942080.1">
    <property type="nucleotide sequence ID" value="NZ_JANWOI010000001.1"/>
</dbReference>
<dbReference type="PANTHER" id="PTHR10721">
    <property type="entry name" value="MITOCHONDRIAL IMPORT INNER MEMBRANE TRANSLOCASE SUBUNIT TIM44"/>
    <property type="match status" value="1"/>
</dbReference>
<dbReference type="InterPro" id="IPR039544">
    <property type="entry name" value="Tim44-like"/>
</dbReference>
<evidence type="ECO:0000256" key="6">
    <source>
        <dbReference type="SAM" id="Phobius"/>
    </source>
</evidence>
<feature type="compositionally biased region" description="Basic and acidic residues" evidence="5">
    <location>
        <begin position="32"/>
        <end position="67"/>
    </location>
</feature>
<dbReference type="GO" id="GO:0051087">
    <property type="term" value="F:protein-folding chaperone binding"/>
    <property type="evidence" value="ECO:0007669"/>
    <property type="project" value="TreeGrafter"/>
</dbReference>
<accession>A0A9X3TV63</accession>
<dbReference type="Proteomes" id="UP001141619">
    <property type="component" value="Unassembled WGS sequence"/>
</dbReference>
<comment type="subcellular location">
    <subcellularLocation>
        <location evidence="1">Membrane</location>
    </subcellularLocation>
</comment>
<comment type="caution">
    <text evidence="8">The sequence shown here is derived from an EMBL/GenBank/DDBJ whole genome shotgun (WGS) entry which is preliminary data.</text>
</comment>
<feature type="transmembrane region" description="Helical" evidence="6">
    <location>
        <begin position="6"/>
        <end position="24"/>
    </location>
</feature>
<evidence type="ECO:0000256" key="2">
    <source>
        <dbReference type="ARBA" id="ARBA00009597"/>
    </source>
</evidence>
<evidence type="ECO:0000259" key="7">
    <source>
        <dbReference type="SMART" id="SM00978"/>
    </source>
</evidence>
<keyword evidence="3" id="KW-0809">Transit peptide</keyword>
<keyword evidence="6" id="KW-1133">Transmembrane helix</keyword>
<evidence type="ECO:0000313" key="8">
    <source>
        <dbReference type="EMBL" id="MDA5192371.1"/>
    </source>
</evidence>
<feature type="region of interest" description="Disordered" evidence="5">
    <location>
        <begin position="31"/>
        <end position="70"/>
    </location>
</feature>
<dbReference type="NCBIfam" id="NF033779">
    <property type="entry name" value="Tim44_TimA_adap"/>
    <property type="match status" value="1"/>
</dbReference>
<proteinExistence type="inferred from homology"/>